<dbReference type="Proteomes" id="UP000004995">
    <property type="component" value="Unassembled WGS sequence"/>
</dbReference>
<dbReference type="Gramene" id="KQL10882">
    <property type="protein sequence ID" value="KQL10882"/>
    <property type="gene ID" value="SETIT_008191mg"/>
</dbReference>
<dbReference type="EMBL" id="AGNK02002535">
    <property type="status" value="NOT_ANNOTATED_CDS"/>
    <property type="molecule type" value="Genomic_DNA"/>
</dbReference>
<reference evidence="2" key="1">
    <citation type="journal article" date="2012" name="Nat. Biotechnol.">
        <title>Reference genome sequence of the model plant Setaria.</title>
        <authorList>
            <person name="Bennetzen J.L."/>
            <person name="Schmutz J."/>
            <person name="Wang H."/>
            <person name="Percifield R."/>
            <person name="Hawkins J."/>
            <person name="Pontaroli A.C."/>
            <person name="Estep M."/>
            <person name="Feng L."/>
            <person name="Vaughn J.N."/>
            <person name="Grimwood J."/>
            <person name="Jenkins J."/>
            <person name="Barry K."/>
            <person name="Lindquist E."/>
            <person name="Hellsten U."/>
            <person name="Deshpande S."/>
            <person name="Wang X."/>
            <person name="Wu X."/>
            <person name="Mitros T."/>
            <person name="Triplett J."/>
            <person name="Yang X."/>
            <person name="Ye C.Y."/>
            <person name="Mauro-Herrera M."/>
            <person name="Wang L."/>
            <person name="Li P."/>
            <person name="Sharma M."/>
            <person name="Sharma R."/>
            <person name="Ronald P.C."/>
            <person name="Panaud O."/>
            <person name="Kellogg E.A."/>
            <person name="Brutnell T.P."/>
            <person name="Doust A.N."/>
            <person name="Tuskan G.A."/>
            <person name="Rokhsar D."/>
            <person name="Devos K.M."/>
        </authorList>
    </citation>
    <scope>NUCLEOTIDE SEQUENCE [LARGE SCALE GENOMIC DNA]</scope>
    <source>
        <strain evidence="2">cv. Yugu1</strain>
    </source>
</reference>
<proteinExistence type="predicted"/>
<dbReference type="OMA" id="QRSRNWV"/>
<dbReference type="InParanoid" id="K3Y1X2"/>
<dbReference type="EnsemblPlants" id="KQL10882">
    <property type="protein sequence ID" value="KQL10882"/>
    <property type="gene ID" value="SETIT_008191mg"/>
</dbReference>
<sequence length="133" mass="15188">MDYFGKIPPEMWEEFKQQKNTPKAKVWSKQNTAKAMKTTENPHHLGAGGYAAKIAKWRREQEEGRRAGLLDMFAGLDQRSRNWVLARILTVTPNGKTPPPEYTWVQVVTMLDESCKINIPTNEGIEVLDDAMN</sequence>
<dbReference type="HOGENOM" id="CLU_161108_0_0_1"/>
<keyword evidence="2" id="KW-1185">Reference proteome</keyword>
<evidence type="ECO:0000313" key="1">
    <source>
        <dbReference type="EnsemblPlants" id="KQL10882"/>
    </source>
</evidence>
<organism evidence="1 2">
    <name type="scientific">Setaria italica</name>
    <name type="common">Foxtail millet</name>
    <name type="synonym">Panicum italicum</name>
    <dbReference type="NCBI Taxonomy" id="4555"/>
    <lineage>
        <taxon>Eukaryota</taxon>
        <taxon>Viridiplantae</taxon>
        <taxon>Streptophyta</taxon>
        <taxon>Embryophyta</taxon>
        <taxon>Tracheophyta</taxon>
        <taxon>Spermatophyta</taxon>
        <taxon>Magnoliopsida</taxon>
        <taxon>Liliopsida</taxon>
        <taxon>Poales</taxon>
        <taxon>Poaceae</taxon>
        <taxon>PACMAD clade</taxon>
        <taxon>Panicoideae</taxon>
        <taxon>Panicodae</taxon>
        <taxon>Paniceae</taxon>
        <taxon>Cenchrinae</taxon>
        <taxon>Setaria</taxon>
    </lineage>
</organism>
<dbReference type="AlphaFoldDB" id="K3Y1X2"/>
<dbReference type="PANTHER" id="PTHR33018">
    <property type="entry name" value="OS10G0338966 PROTEIN-RELATED"/>
    <property type="match status" value="1"/>
</dbReference>
<name>K3Y1X2_SETIT</name>
<accession>K3Y1X2</accession>
<evidence type="ECO:0000313" key="2">
    <source>
        <dbReference type="Proteomes" id="UP000004995"/>
    </source>
</evidence>
<protein>
    <submittedName>
        <fullName evidence="1">Uncharacterized protein</fullName>
    </submittedName>
</protein>
<dbReference type="PANTHER" id="PTHR33018:SF19">
    <property type="entry name" value="OS12G0558775 PROTEIN"/>
    <property type="match status" value="1"/>
</dbReference>
<reference evidence="1" key="2">
    <citation type="submission" date="2018-08" db="UniProtKB">
        <authorList>
            <consortium name="EnsemblPlants"/>
        </authorList>
    </citation>
    <scope>IDENTIFICATION</scope>
    <source>
        <strain evidence="1">Yugu1</strain>
    </source>
</reference>